<name>A6G8W3_9BACT</name>
<dbReference type="EMBL" id="ABCS01000042">
    <property type="protein sequence ID" value="EDM77649.1"/>
    <property type="molecule type" value="Genomic_DNA"/>
</dbReference>
<dbReference type="SUPFAM" id="SSF56496">
    <property type="entry name" value="Fibrinogen C-terminal domain-like"/>
    <property type="match status" value="1"/>
</dbReference>
<evidence type="ECO:0000313" key="2">
    <source>
        <dbReference type="EMBL" id="EDM77649.1"/>
    </source>
</evidence>
<dbReference type="AlphaFoldDB" id="A6G8W3"/>
<gene>
    <name evidence="2" type="ORF">PPSIR1_13890</name>
</gene>
<accession>A6G8W3</accession>
<protein>
    <recommendedName>
        <fullName evidence="4">Fibrinogen C-terminal domain-containing protein</fullName>
    </recommendedName>
</protein>
<dbReference type="InterPro" id="IPR036056">
    <property type="entry name" value="Fibrinogen-like_C"/>
</dbReference>
<dbReference type="InterPro" id="IPR014716">
    <property type="entry name" value="Fibrinogen_a/b/g_C_1"/>
</dbReference>
<comment type="caution">
    <text evidence="2">The sequence shown here is derived from an EMBL/GenBank/DDBJ whole genome shotgun (WGS) entry which is preliminary data.</text>
</comment>
<evidence type="ECO:0000256" key="1">
    <source>
        <dbReference type="SAM" id="SignalP"/>
    </source>
</evidence>
<dbReference type="Gene3D" id="3.90.215.10">
    <property type="entry name" value="Gamma Fibrinogen, chain A, domain 1"/>
    <property type="match status" value="1"/>
</dbReference>
<evidence type="ECO:0008006" key="4">
    <source>
        <dbReference type="Google" id="ProtNLM"/>
    </source>
</evidence>
<proteinExistence type="predicted"/>
<dbReference type="RefSeq" id="WP_006973158.1">
    <property type="nucleotide sequence ID" value="NZ_ABCS01000042.1"/>
</dbReference>
<dbReference type="Proteomes" id="UP000005801">
    <property type="component" value="Unassembled WGS sequence"/>
</dbReference>
<organism evidence="2 3">
    <name type="scientific">Plesiocystis pacifica SIR-1</name>
    <dbReference type="NCBI Taxonomy" id="391625"/>
    <lineage>
        <taxon>Bacteria</taxon>
        <taxon>Pseudomonadati</taxon>
        <taxon>Myxococcota</taxon>
        <taxon>Polyangia</taxon>
        <taxon>Nannocystales</taxon>
        <taxon>Nannocystaceae</taxon>
        <taxon>Plesiocystis</taxon>
    </lineage>
</organism>
<dbReference type="NCBIfam" id="NF040941">
    <property type="entry name" value="GGGWT_bact"/>
    <property type="match status" value="1"/>
</dbReference>
<reference evidence="2 3" key="1">
    <citation type="submission" date="2007-06" db="EMBL/GenBank/DDBJ databases">
        <authorList>
            <person name="Shimkets L."/>
            <person name="Ferriera S."/>
            <person name="Johnson J."/>
            <person name="Kravitz S."/>
            <person name="Beeson K."/>
            <person name="Sutton G."/>
            <person name="Rogers Y.-H."/>
            <person name="Friedman R."/>
            <person name="Frazier M."/>
            <person name="Venter J.C."/>
        </authorList>
    </citation>
    <scope>NUCLEOTIDE SEQUENCE [LARGE SCALE GENOMIC DNA]</scope>
    <source>
        <strain evidence="2 3">SIR-1</strain>
    </source>
</reference>
<keyword evidence="1" id="KW-0732">Signal</keyword>
<keyword evidence="3" id="KW-1185">Reference proteome</keyword>
<sequence>MATLPSPANASRRVLFAPLALAFACLLPGCFSVDKSGQEPEDTDTSTDSDDSSCVLGTEGCPCTPGGSCDPGLVCEGSVCVVEDEPVCGNGEVEEGEECDDANDDDTDECTSLCAPPSCSDGIASGDETDVDCGGSCEQGCAVEGACVEDDDCAFPNCNPAGMCEAPLSCAHLQLLDPNAEDGVYLIDIDGTGPGSTQEAFEVLCRSSNNGGGWTLGMTASDDGTATWTWNNRAMLANEVGEVGSLDAPTSDFMSLAYHVLPFTDVLFVHQPSGVWAHYPGVGDGSKSYGAVIAEFGSPVCDPALAGNSFELAPGSTLSATGPLCDTDLYFNLGDHDGPLTDCQDLGSPSNTATFGPVWSANWGDGCPFDDPAESGIGPHGPCGVCPPEFAATEFPHLGFANALDLNSGQSGAGENYLQVYVR</sequence>
<dbReference type="OrthoDB" id="5494230at2"/>
<feature type="chain" id="PRO_5002693773" description="Fibrinogen C-terminal domain-containing protein" evidence="1">
    <location>
        <begin position="23"/>
        <end position="423"/>
    </location>
</feature>
<evidence type="ECO:0000313" key="3">
    <source>
        <dbReference type="Proteomes" id="UP000005801"/>
    </source>
</evidence>
<feature type="signal peptide" evidence="1">
    <location>
        <begin position="1"/>
        <end position="22"/>
    </location>
</feature>